<accession>A0A5P8W1J4</accession>
<dbReference type="PANTHER" id="PTHR36109:SF2">
    <property type="entry name" value="MEMBRANE PROTEIN"/>
    <property type="match status" value="1"/>
</dbReference>
<evidence type="ECO:0000313" key="3">
    <source>
        <dbReference type="Proteomes" id="UP000326678"/>
    </source>
</evidence>
<dbReference type="EMBL" id="CP045226">
    <property type="protein sequence ID" value="QFS46597.1"/>
    <property type="molecule type" value="Genomic_DNA"/>
</dbReference>
<gene>
    <name evidence="2" type="ORF">GXM_04078</name>
</gene>
<reference evidence="2 3" key="1">
    <citation type="submission" date="2019-10" db="EMBL/GenBank/DDBJ databases">
        <title>Genomic and transcriptomic insights into the perfect genentic adaptation of a filamentous nitrogen-fixing cyanobacterium to rice fields.</title>
        <authorList>
            <person name="Chen Z."/>
        </authorList>
    </citation>
    <scope>NUCLEOTIDE SEQUENCE [LARGE SCALE GENOMIC DNA]</scope>
    <source>
        <strain evidence="2">CCNUC1</strain>
    </source>
</reference>
<dbReference type="Proteomes" id="UP000326678">
    <property type="component" value="Chromosome Gxm1"/>
</dbReference>
<keyword evidence="1" id="KW-1133">Transmembrane helix</keyword>
<keyword evidence="3" id="KW-1185">Reference proteome</keyword>
<evidence type="ECO:0000256" key="1">
    <source>
        <dbReference type="SAM" id="Phobius"/>
    </source>
</evidence>
<dbReference type="AlphaFoldDB" id="A0A5P8W1J4"/>
<name>A0A5P8W1J4_9NOSO</name>
<dbReference type="RefSeq" id="WP_152589486.1">
    <property type="nucleotide sequence ID" value="NZ_CP045226.1"/>
</dbReference>
<organism evidence="2 3">
    <name type="scientific">Nostoc sphaeroides CCNUC1</name>
    <dbReference type="NCBI Taxonomy" id="2653204"/>
    <lineage>
        <taxon>Bacteria</taxon>
        <taxon>Bacillati</taxon>
        <taxon>Cyanobacteriota</taxon>
        <taxon>Cyanophyceae</taxon>
        <taxon>Nostocales</taxon>
        <taxon>Nostocaceae</taxon>
        <taxon>Nostoc</taxon>
    </lineage>
</organism>
<keyword evidence="1" id="KW-0472">Membrane</keyword>
<dbReference type="KEGG" id="nsh:GXM_04078"/>
<protein>
    <submittedName>
        <fullName evidence="2">Uncharacterized protein</fullName>
    </submittedName>
</protein>
<sequence>MTLEKERTTIGVFASSSDIQLVVQELKASNFPMHKVSVIARDAEEESDIASVEVKDRTGNNTSSEVAEAFTSGALGGVTGLLVGLVLWVIPSIGRVILAGSEATAIALTLTGGAINPTASDLHGVLLGLEIPKEQAQGYSDLICKGYYLVIVTGIDIEIRLAKRIFNRGDIQQWSIYEPYLTPNSRYKNAVGVFSTRQDTEKALTELKIAGFPMAQVSVIAKDTNILNGITEVDISSFKDNYTTLGISEDLAKYYEHQVNLGNYLLVVNSTDIYIAGARAILESNKIQHFSIYSPSVVNATRSDSEVFSQEASVNT</sequence>
<dbReference type="InterPro" id="IPR052948">
    <property type="entry name" value="Low_temp-induced_all0457"/>
</dbReference>
<evidence type="ECO:0000313" key="2">
    <source>
        <dbReference type="EMBL" id="QFS46597.1"/>
    </source>
</evidence>
<feature type="transmembrane region" description="Helical" evidence="1">
    <location>
        <begin position="69"/>
        <end position="90"/>
    </location>
</feature>
<proteinExistence type="predicted"/>
<dbReference type="PANTHER" id="PTHR36109">
    <property type="entry name" value="MEMBRANE PROTEIN-RELATED"/>
    <property type="match status" value="1"/>
</dbReference>
<keyword evidence="1" id="KW-0812">Transmembrane</keyword>